<evidence type="ECO:0000313" key="2">
    <source>
        <dbReference type="EMBL" id="KAL3310457.1"/>
    </source>
</evidence>
<name>A0ABD2PSK8_9PLAT</name>
<feature type="region of interest" description="Disordered" evidence="1">
    <location>
        <begin position="178"/>
        <end position="197"/>
    </location>
</feature>
<feature type="region of interest" description="Disordered" evidence="1">
    <location>
        <begin position="1"/>
        <end position="41"/>
    </location>
</feature>
<protein>
    <submittedName>
        <fullName evidence="2">Uncharacterized protein</fullName>
    </submittedName>
</protein>
<accession>A0ABD2PSK8</accession>
<dbReference type="AlphaFoldDB" id="A0ABD2PSK8"/>
<dbReference type="EMBL" id="JBJKFK010002939">
    <property type="protein sequence ID" value="KAL3310457.1"/>
    <property type="molecule type" value="Genomic_DNA"/>
</dbReference>
<evidence type="ECO:0000313" key="3">
    <source>
        <dbReference type="Proteomes" id="UP001626550"/>
    </source>
</evidence>
<gene>
    <name evidence="2" type="ORF">Ciccas_010979</name>
</gene>
<dbReference type="Proteomes" id="UP001626550">
    <property type="component" value="Unassembled WGS sequence"/>
</dbReference>
<keyword evidence="3" id="KW-1185">Reference proteome</keyword>
<reference evidence="2 3" key="1">
    <citation type="submission" date="2024-11" db="EMBL/GenBank/DDBJ databases">
        <title>Adaptive evolution of stress response genes in parasites aligns with host niche diversity.</title>
        <authorList>
            <person name="Hahn C."/>
            <person name="Resl P."/>
        </authorList>
    </citation>
    <scope>NUCLEOTIDE SEQUENCE [LARGE SCALE GENOMIC DNA]</scope>
    <source>
        <strain evidence="2">EGGRZ-B1_66</strain>
        <tissue evidence="2">Body</tissue>
    </source>
</reference>
<organism evidence="2 3">
    <name type="scientific">Cichlidogyrus casuarinus</name>
    <dbReference type="NCBI Taxonomy" id="1844966"/>
    <lineage>
        <taxon>Eukaryota</taxon>
        <taxon>Metazoa</taxon>
        <taxon>Spiralia</taxon>
        <taxon>Lophotrochozoa</taxon>
        <taxon>Platyhelminthes</taxon>
        <taxon>Monogenea</taxon>
        <taxon>Monopisthocotylea</taxon>
        <taxon>Dactylogyridea</taxon>
        <taxon>Ancyrocephalidae</taxon>
        <taxon>Cichlidogyrus</taxon>
    </lineage>
</organism>
<comment type="caution">
    <text evidence="2">The sequence shown here is derived from an EMBL/GenBank/DDBJ whole genome shotgun (WGS) entry which is preliminary data.</text>
</comment>
<sequence length="197" mass="22053">MIVGACVRGKKKHVYKPRKEEKSKGRDPERELKNDLTVQPYVTTSTDAHRLLMEDKFESEDDHEIDSYRGESTNFYDESAPFLNEYSSPHDKDAPMLSPLFPLPGHPHPPVIRANGSLRNSVASFRANYYSPKRVESVSNSSHSPNSQPNIFFPISSINGVGIASEHGLNGYESHGFDDPKKSFVPMMQPMGLSTDV</sequence>
<proteinExistence type="predicted"/>
<feature type="compositionally biased region" description="Basic and acidic residues" evidence="1">
    <location>
        <begin position="17"/>
        <end position="34"/>
    </location>
</feature>
<evidence type="ECO:0000256" key="1">
    <source>
        <dbReference type="SAM" id="MobiDB-lite"/>
    </source>
</evidence>